<keyword evidence="15" id="KW-1185">Reference proteome</keyword>
<dbReference type="Pfam" id="PF13329">
    <property type="entry name" value="ATG2_CAD"/>
    <property type="match status" value="1"/>
</dbReference>
<reference evidence="14 15" key="1">
    <citation type="journal article" date="2008" name="Nature">
        <title>The Phaeodactylum genome reveals the evolutionary history of diatom genomes.</title>
        <authorList>
            <person name="Bowler C."/>
            <person name="Allen A.E."/>
            <person name="Badger J.H."/>
            <person name="Grimwood J."/>
            <person name="Jabbari K."/>
            <person name="Kuo A."/>
            <person name="Maheswari U."/>
            <person name="Martens C."/>
            <person name="Maumus F."/>
            <person name="Otillar R.P."/>
            <person name="Rayko E."/>
            <person name="Salamov A."/>
            <person name="Vandepoele K."/>
            <person name="Beszteri B."/>
            <person name="Gruber A."/>
            <person name="Heijde M."/>
            <person name="Katinka M."/>
            <person name="Mock T."/>
            <person name="Valentin K."/>
            <person name="Verret F."/>
            <person name="Berges J.A."/>
            <person name="Brownlee C."/>
            <person name="Cadoret J.P."/>
            <person name="Chiovitti A."/>
            <person name="Choi C.J."/>
            <person name="Coesel S."/>
            <person name="De Martino A."/>
            <person name="Detter J.C."/>
            <person name="Durkin C."/>
            <person name="Falciatore A."/>
            <person name="Fournet J."/>
            <person name="Haruta M."/>
            <person name="Huysman M.J."/>
            <person name="Jenkins B.D."/>
            <person name="Jiroutova K."/>
            <person name="Jorgensen R.E."/>
            <person name="Joubert Y."/>
            <person name="Kaplan A."/>
            <person name="Kroger N."/>
            <person name="Kroth P.G."/>
            <person name="La Roche J."/>
            <person name="Lindquist E."/>
            <person name="Lommer M."/>
            <person name="Martin-Jezequel V."/>
            <person name="Lopez P.J."/>
            <person name="Lucas S."/>
            <person name="Mangogna M."/>
            <person name="McGinnis K."/>
            <person name="Medlin L.K."/>
            <person name="Montsant A."/>
            <person name="Oudot-Le Secq M.P."/>
            <person name="Napoli C."/>
            <person name="Obornik M."/>
            <person name="Parker M.S."/>
            <person name="Petit J.L."/>
            <person name="Porcel B.M."/>
            <person name="Poulsen N."/>
            <person name="Robison M."/>
            <person name="Rychlewski L."/>
            <person name="Rynearson T.A."/>
            <person name="Schmutz J."/>
            <person name="Shapiro H."/>
            <person name="Siaut M."/>
            <person name="Stanley M."/>
            <person name="Sussman M.R."/>
            <person name="Taylor A.R."/>
            <person name="Vardi A."/>
            <person name="von Dassow P."/>
            <person name="Vyverman W."/>
            <person name="Willis A."/>
            <person name="Wyrwicz L.S."/>
            <person name="Rokhsar D.S."/>
            <person name="Weissenbach J."/>
            <person name="Armbrust E.V."/>
            <person name="Green B.R."/>
            <person name="Van de Peer Y."/>
            <person name="Grigoriev I.V."/>
        </authorList>
    </citation>
    <scope>NUCLEOTIDE SEQUENCE [LARGE SCALE GENOMIC DNA]</scope>
    <source>
        <strain evidence="14 15">CCAP 1055/1</strain>
    </source>
</reference>
<keyword evidence="7" id="KW-0072">Autophagy</keyword>
<dbReference type="PANTHER" id="PTHR13190">
    <property type="entry name" value="AUTOPHAGY-RELATED 2, ISOFORM A"/>
    <property type="match status" value="1"/>
</dbReference>
<dbReference type="GO" id="GO:0061709">
    <property type="term" value="P:reticulophagy"/>
    <property type="evidence" value="ECO:0007669"/>
    <property type="project" value="TreeGrafter"/>
</dbReference>
<dbReference type="GO" id="GO:0043495">
    <property type="term" value="F:protein-membrane adaptor activity"/>
    <property type="evidence" value="ECO:0007669"/>
    <property type="project" value="TreeGrafter"/>
</dbReference>
<keyword evidence="6" id="KW-0256">Endoplasmic reticulum</keyword>
<proteinExistence type="inferred from homology"/>
<keyword evidence="8" id="KW-0445">Lipid transport</keyword>
<dbReference type="eggNOG" id="KOG2993">
    <property type="taxonomic scope" value="Eukaryota"/>
</dbReference>
<evidence type="ECO:0000256" key="2">
    <source>
        <dbReference type="ARBA" id="ARBA00004623"/>
    </source>
</evidence>
<comment type="catalytic activity">
    <reaction evidence="11">
        <text>a 1,2-diacyl-sn-glycero-3-phosphoethanolamine(in) = a 1,2-diacyl-sn-glycero-3-phosphoethanolamine(out)</text>
        <dbReference type="Rhea" id="RHEA:38895"/>
        <dbReference type="ChEBI" id="CHEBI:64612"/>
    </reaction>
</comment>
<feature type="signal peptide" evidence="13">
    <location>
        <begin position="1"/>
        <end position="18"/>
    </location>
</feature>
<accession>B7GAB4</accession>
<evidence type="ECO:0000256" key="4">
    <source>
        <dbReference type="ARBA" id="ARBA00018070"/>
    </source>
</evidence>
<keyword evidence="13" id="KW-0732">Signal</keyword>
<dbReference type="GO" id="GO:0061723">
    <property type="term" value="P:glycophagy"/>
    <property type="evidence" value="ECO:0007669"/>
    <property type="project" value="TreeGrafter"/>
</dbReference>
<evidence type="ECO:0000313" key="15">
    <source>
        <dbReference type="Proteomes" id="UP000000759"/>
    </source>
</evidence>
<evidence type="ECO:0000256" key="7">
    <source>
        <dbReference type="ARBA" id="ARBA00023006"/>
    </source>
</evidence>
<dbReference type="InParanoid" id="B7GAB4"/>
<dbReference type="EMBL" id="CM000624">
    <property type="protein sequence ID" value="EEC44345.1"/>
    <property type="molecule type" value="Genomic_DNA"/>
</dbReference>
<gene>
    <name evidence="14" type="ORF">PHATRDRAFT_49352</name>
</gene>
<dbReference type="GeneID" id="7195872"/>
<sequence length="1967" mass="218228">MISWKSRLYAFLLKRVLGPLLDTLSLDKLHQSIEVSLQDGRLVLKDVAFNLDYIEKILVDKVNCTLRIREARIARLQIALSLEEHIQPDESYSDHHQTQPSTFVWRIMELTSSTSPKVSLVANLELDGVVIELEPQPAAPFSARPPLKTPIAYELPEDDAVRLSSTASSQISTKSTLSVYMESVYSSLRLSVRLNDLEISLCSGMESGREIWLSLHCQSVSYYDAAASNSGDASDYTMILHKVLEFSVVSLTVGETPCQPSSAENSNHQAERAMSATKVALLDGSSQVRLRVMEYQVADANLNTEIQKNLQQDIQIMLKQRLNLLANKVCLVHLSTLVDVLRSNSNKTSSISRESTATETRSIASDSEADLQTLDGIMKQYKEARYLADRREIRGGMLLPDKEGNDITFDAFFDANDKSFYRYSTVLQQSTIYDGKVPENGNNCVHTKIHVNLDEAGLKISFGTLSSSHVVSRPAFFEEYILATFADINVTASMSALTSDIGVSLTHIEVDDSQAGFDPLSQSSRVEIGSVLRCSSADFQDTDQTDILLGAPCISLSMKIDRSSTLLEVAVEPLEITYRHSTVAHLVTLLHSFSSEDEFSQQQNEQKNHIDAVPKSESDRRFGLEVSCPAITLIVPILQRVNLDALFVRCGQKCTNNKDGKPSLRVLLDNVSIEARSNLFGDATPDLSLLCHHAIFFALSTVNANSFDDEVRRLDLVALAGRTEVLPCIPISIRIYLKVTSSVSENEPSLAESLFPQTPSLSSFKARQEDEDEEQHITQLLSSNLKGVNFLNRKDLRGRDPQIEMIENAVESSRILEVSLPQIIGDLTSSELYFVVKMLEFIRPARKVDTVDTLLKQSESNGVIDTSNLANDIATLALSIGSSSLAIHNFVSTDSTASFTFSLRLSQTQVHMLLQDRQFQQARFLIHDLSFCEIPSKVPSLQKYTYTTDERLMALRVRSSCAPQSFATPILHRSELFVPISRSSPVMLLDWMNLKGARGSGGLPYRSLHLTFYDMTCRYEYNTMWVQRLCSLLGQTQGRKEGNQVAGGESESNASGGEFPEKQRLIRLFISLADCNIDYSSPVQFETPSRLICRLGDVRISSNVLLPAAPVQAVNLSVGDVSLYLCNRRFPYDFENSRIVGAEDLMKNPQTVSAKDKRDFIPSSSESVLQAMNCRTLVILDTFDAVLRLAHHRSLTSSEPSVQVSFTVGELGVFACKDSFKHLLATIGEPFRELTALNDRALQDLKAKVDPFVTKTLVDEASNKEMSYESLHRHTEALASLKLRSALQPITGTAAVLDRQDDFLLDGYDWTAIGPDEPGSVGVIPPGDEQSARWLGKSREISQSSDDQNDDDPPLSGSPSSPLGIGKELSQGLTIITHHFPLQPLSDPLSAGDMGIQKYAGADAFPLIETRLVLHDMRVKVRLFDGFDWPELIDREKLPFCKSGDFVIDEQTPSTNSKKAKTKATAAFVSTSRSNQHEHEKNRKAKLLGDLLDGNAIDAGTFKNVPLPEERGLALKEQSELRSLSRRTGKYIQFSASGIRLRLDLLEKSSNHRLVSCMNIRAHDFFLAETVSGSNPKKMAGEWLNEADHPRDTQEGLFMMKMVTWHPERRVTSDGAIASDICEAAVTILPLRCNLDQRAIRFARQFFRTELSVDDEIHRDLPSGLHQVPPPLFRLFRVRPFKVKVDYTPQKVDRKALKDGAFVELVNLSPIDALILTLKKVEIEGKTGFGEVLPILIQSWIQEICSTQLLKFVTNMRPLEPITQVGETAVDMIVLPWEAFRNGDSVQKAIRSGTTSFASTLVYEAFTATSRVAGYVADQVGRLGREEFDRSNQPSRPLEAPRRATDAAPHALQSVTRGLQEANYKIVIIPYREYQRTGARGAIRSVVKGIPVAIGAPTSAAAEAISYALLGARNQIRPDIRKEEESSQRGTEVEDAERVYESACPFHLQSENGDSSDGVDEAANPAL</sequence>
<dbReference type="RefSeq" id="XP_002184167.1">
    <property type="nucleotide sequence ID" value="XM_002184131.1"/>
</dbReference>
<dbReference type="GO" id="GO:0005789">
    <property type="term" value="C:endoplasmic reticulum membrane"/>
    <property type="evidence" value="ECO:0007669"/>
    <property type="project" value="UniProtKB-SubCell"/>
</dbReference>
<evidence type="ECO:0000256" key="12">
    <source>
        <dbReference type="SAM" id="MobiDB-lite"/>
    </source>
</evidence>
<keyword evidence="5" id="KW-0813">Transport</keyword>
<dbReference type="GO" id="GO:0032266">
    <property type="term" value="F:phosphatidylinositol-3-phosphate binding"/>
    <property type="evidence" value="ECO:0007669"/>
    <property type="project" value="TreeGrafter"/>
</dbReference>
<dbReference type="InterPro" id="IPR026849">
    <property type="entry name" value="ATG2"/>
</dbReference>
<dbReference type="OrthoDB" id="18982at2759"/>
<dbReference type="GO" id="GO:0061908">
    <property type="term" value="C:phagophore"/>
    <property type="evidence" value="ECO:0007669"/>
    <property type="project" value="TreeGrafter"/>
</dbReference>
<evidence type="ECO:0000256" key="10">
    <source>
        <dbReference type="ARBA" id="ARBA00024479"/>
    </source>
</evidence>
<feature type="chain" id="PRO_5005338761" description="Autophagy-related protein 2" evidence="13">
    <location>
        <begin position="19"/>
        <end position="1967"/>
    </location>
</feature>
<dbReference type="GO" id="GO:0006869">
    <property type="term" value="P:lipid transport"/>
    <property type="evidence" value="ECO:0007669"/>
    <property type="project" value="UniProtKB-KW"/>
</dbReference>
<evidence type="ECO:0000256" key="1">
    <source>
        <dbReference type="ARBA" id="ARBA00004406"/>
    </source>
</evidence>
<evidence type="ECO:0000256" key="8">
    <source>
        <dbReference type="ARBA" id="ARBA00023055"/>
    </source>
</evidence>
<feature type="region of interest" description="Disordered" evidence="12">
    <location>
        <begin position="1316"/>
        <end position="1364"/>
    </location>
</feature>
<name>B7GAB4_PHATC</name>
<feature type="region of interest" description="Disordered" evidence="12">
    <location>
        <begin position="1826"/>
        <end position="1846"/>
    </location>
</feature>
<dbReference type="PANTHER" id="PTHR13190:SF1">
    <property type="entry name" value="AUTOPHAGY-RELATED 2, ISOFORM A"/>
    <property type="match status" value="1"/>
</dbReference>
<reference evidence="15" key="2">
    <citation type="submission" date="2008-08" db="EMBL/GenBank/DDBJ databases">
        <authorList>
            <consortium name="Diatom Consortium"/>
            <person name="Grigoriev I."/>
            <person name="Grimwood J."/>
            <person name="Kuo A."/>
            <person name="Otillar R.P."/>
            <person name="Salamov A."/>
            <person name="Detter J.C."/>
            <person name="Lindquist E."/>
            <person name="Shapiro H."/>
            <person name="Lucas S."/>
            <person name="Glavina del Rio T."/>
            <person name="Pitluck S."/>
            <person name="Rokhsar D."/>
            <person name="Bowler C."/>
        </authorList>
    </citation>
    <scope>GENOME REANNOTATION</scope>
    <source>
        <strain evidence="15">CCAP 1055/1</strain>
    </source>
</reference>
<dbReference type="GO" id="GO:0034045">
    <property type="term" value="C:phagophore assembly site membrane"/>
    <property type="evidence" value="ECO:0007669"/>
    <property type="project" value="UniProtKB-SubCell"/>
</dbReference>
<evidence type="ECO:0000256" key="5">
    <source>
        <dbReference type="ARBA" id="ARBA00022448"/>
    </source>
</evidence>
<protein>
    <recommendedName>
        <fullName evidence="4">Autophagy-related protein 2</fullName>
    </recommendedName>
</protein>
<organism evidence="14 15">
    <name type="scientific">Phaeodactylum tricornutum (strain CCAP 1055/1)</name>
    <dbReference type="NCBI Taxonomy" id="556484"/>
    <lineage>
        <taxon>Eukaryota</taxon>
        <taxon>Sar</taxon>
        <taxon>Stramenopiles</taxon>
        <taxon>Ochrophyta</taxon>
        <taxon>Bacillariophyta</taxon>
        <taxon>Bacillariophyceae</taxon>
        <taxon>Bacillariophycidae</taxon>
        <taxon>Naviculales</taxon>
        <taxon>Phaeodactylaceae</taxon>
        <taxon>Phaeodactylum</taxon>
    </lineage>
</organism>
<evidence type="ECO:0000256" key="13">
    <source>
        <dbReference type="SAM" id="SignalP"/>
    </source>
</evidence>
<feature type="compositionally biased region" description="Low complexity" evidence="12">
    <location>
        <begin position="1354"/>
        <end position="1364"/>
    </location>
</feature>
<dbReference type="GO" id="GO:0000422">
    <property type="term" value="P:autophagy of mitochondrion"/>
    <property type="evidence" value="ECO:0007669"/>
    <property type="project" value="TreeGrafter"/>
</dbReference>
<comment type="subcellular location">
    <subcellularLocation>
        <location evidence="1">Endoplasmic reticulum membrane</location>
        <topology evidence="1">Peripheral membrane protein</topology>
    </subcellularLocation>
    <subcellularLocation>
        <location evidence="2">Preautophagosomal structure membrane</location>
        <topology evidence="2">Peripheral membrane protein</topology>
    </subcellularLocation>
</comment>
<evidence type="ECO:0000256" key="3">
    <source>
        <dbReference type="ARBA" id="ARBA00009714"/>
    </source>
</evidence>
<dbReference type="PaxDb" id="2850-Phatr49352"/>
<dbReference type="HOGENOM" id="CLU_234479_0_0_1"/>
<comment type="similarity">
    <text evidence="3">Belongs to the ATG2 family.</text>
</comment>
<dbReference type="Proteomes" id="UP000000759">
    <property type="component" value="Chromosome 22"/>
</dbReference>
<evidence type="ECO:0000256" key="11">
    <source>
        <dbReference type="ARBA" id="ARBA00024615"/>
    </source>
</evidence>
<feature type="region of interest" description="Disordered" evidence="12">
    <location>
        <begin position="1920"/>
        <end position="1967"/>
    </location>
</feature>
<evidence type="ECO:0000256" key="9">
    <source>
        <dbReference type="ARBA" id="ARBA00023136"/>
    </source>
</evidence>
<comment type="catalytic activity">
    <reaction evidence="10">
        <text>a 1,2-diacyl-sn-glycero-3-phospho-L-serine(in) = a 1,2-diacyl-sn-glycero-3-phospho-L-serine(out)</text>
        <dbReference type="Rhea" id="RHEA:38663"/>
        <dbReference type="ChEBI" id="CHEBI:57262"/>
    </reaction>
</comment>
<dbReference type="KEGG" id="pti:PHATRDRAFT_49352"/>
<keyword evidence="9" id="KW-0472">Membrane</keyword>
<evidence type="ECO:0000256" key="6">
    <source>
        <dbReference type="ARBA" id="ARBA00022824"/>
    </source>
</evidence>
<dbReference type="GO" id="GO:0034727">
    <property type="term" value="P:piecemeal microautophagy of the nucleus"/>
    <property type="evidence" value="ECO:0007669"/>
    <property type="project" value="TreeGrafter"/>
</dbReference>
<dbReference type="GO" id="GO:0000045">
    <property type="term" value="P:autophagosome assembly"/>
    <property type="evidence" value="ECO:0007669"/>
    <property type="project" value="TreeGrafter"/>
</dbReference>
<dbReference type="STRING" id="556484.B7GAB4"/>
<evidence type="ECO:0000313" key="14">
    <source>
        <dbReference type="EMBL" id="EEC44345.1"/>
    </source>
</evidence>